<keyword evidence="3" id="KW-1185">Reference proteome</keyword>
<dbReference type="OrthoDB" id="27092at2"/>
<dbReference type="Proteomes" id="UP000293342">
    <property type="component" value="Unassembled WGS sequence"/>
</dbReference>
<dbReference type="AlphaFoldDB" id="A0A4R0JL10"/>
<dbReference type="InterPro" id="IPR018202">
    <property type="entry name" value="Ser_caboxypep_ser_AS"/>
</dbReference>
<evidence type="ECO:0000313" key="2">
    <source>
        <dbReference type="EMBL" id="TCC47843.1"/>
    </source>
</evidence>
<evidence type="ECO:0000313" key="3">
    <source>
        <dbReference type="Proteomes" id="UP000293342"/>
    </source>
</evidence>
<dbReference type="PANTHER" id="PTHR43798">
    <property type="entry name" value="MONOACYLGLYCEROL LIPASE"/>
    <property type="match status" value="1"/>
</dbReference>
<sequence length="272" mass="29312">MTLHHVSYGDGTPVLALHGWSPDHRLMTGCLEPIFTDLPGYRRLYPDLPGMGQSPAGDIDSSDGILAAVQTFIDEQIGTEPFLLIGESYGGYLARALARERPEQVLGLSLICPIGTVVENADRTVPEHVVLRSEPGVVESLTDGEDFTELAVVQTAAALAAYRKDIAPGLAIADNEALARILAKRTLTVDPESGPAYTRPTLILCGRQDSVTGYEDTYVLLPHYPRASFTILDVAGHNLQVEQPKLFAALIREWVQRVADDAQGLPQAATSG</sequence>
<gene>
    <name evidence="2" type="ORF">E0H75_24185</name>
</gene>
<keyword evidence="2" id="KW-0378">Hydrolase</keyword>
<protein>
    <submittedName>
        <fullName evidence="2">Alpha/beta hydrolase</fullName>
    </submittedName>
</protein>
<dbReference type="InterPro" id="IPR000073">
    <property type="entry name" value="AB_hydrolase_1"/>
</dbReference>
<proteinExistence type="predicted"/>
<dbReference type="PANTHER" id="PTHR43798:SF6">
    <property type="entry name" value="HYDROLASE, PUTATIVE (AFU_ORTHOLOGUE AFUA_4G13070)-RELATED"/>
    <property type="match status" value="1"/>
</dbReference>
<organism evidence="2 3">
    <name type="scientific">Kribbella capetownensis</name>
    <dbReference type="NCBI Taxonomy" id="1572659"/>
    <lineage>
        <taxon>Bacteria</taxon>
        <taxon>Bacillati</taxon>
        <taxon>Actinomycetota</taxon>
        <taxon>Actinomycetes</taxon>
        <taxon>Propionibacteriales</taxon>
        <taxon>Kribbellaceae</taxon>
        <taxon>Kribbella</taxon>
    </lineage>
</organism>
<dbReference type="EMBL" id="SJKD01000005">
    <property type="protein sequence ID" value="TCC47843.1"/>
    <property type="molecule type" value="Genomic_DNA"/>
</dbReference>
<evidence type="ECO:0000259" key="1">
    <source>
        <dbReference type="Pfam" id="PF12697"/>
    </source>
</evidence>
<dbReference type="PROSITE" id="PS00131">
    <property type="entry name" value="CARBOXYPEPT_SER_SER"/>
    <property type="match status" value="1"/>
</dbReference>
<dbReference type="InterPro" id="IPR050266">
    <property type="entry name" value="AB_hydrolase_sf"/>
</dbReference>
<dbReference type="PRINTS" id="PR00111">
    <property type="entry name" value="ABHYDROLASE"/>
</dbReference>
<dbReference type="Gene3D" id="3.40.50.1820">
    <property type="entry name" value="alpha/beta hydrolase"/>
    <property type="match status" value="1"/>
</dbReference>
<dbReference type="GO" id="GO:0004185">
    <property type="term" value="F:serine-type carboxypeptidase activity"/>
    <property type="evidence" value="ECO:0007669"/>
    <property type="project" value="InterPro"/>
</dbReference>
<dbReference type="InterPro" id="IPR000639">
    <property type="entry name" value="Epox_hydrolase-like"/>
</dbReference>
<dbReference type="RefSeq" id="WP_131515905.1">
    <property type="nucleotide sequence ID" value="NZ_SJKD01000005.1"/>
</dbReference>
<name>A0A4R0JL10_9ACTN</name>
<dbReference type="SUPFAM" id="SSF53474">
    <property type="entry name" value="alpha/beta-Hydrolases"/>
    <property type="match status" value="1"/>
</dbReference>
<dbReference type="InterPro" id="IPR029058">
    <property type="entry name" value="AB_hydrolase_fold"/>
</dbReference>
<dbReference type="PRINTS" id="PR00412">
    <property type="entry name" value="EPOXHYDRLASE"/>
</dbReference>
<accession>A0A4R0JL10</accession>
<dbReference type="Pfam" id="PF12697">
    <property type="entry name" value="Abhydrolase_6"/>
    <property type="match status" value="1"/>
</dbReference>
<feature type="domain" description="AB hydrolase-1" evidence="1">
    <location>
        <begin position="14"/>
        <end position="249"/>
    </location>
</feature>
<reference evidence="2 3" key="1">
    <citation type="submission" date="2019-02" db="EMBL/GenBank/DDBJ databases">
        <title>Kribbella capetownensis sp. nov. and Kribbella speibonae sp. nov., isolated from soil.</title>
        <authorList>
            <person name="Curtis S.M."/>
            <person name="Norton I."/>
            <person name="Everest G.J."/>
            <person name="Meyers P.R."/>
        </authorList>
    </citation>
    <scope>NUCLEOTIDE SEQUENCE [LARGE SCALE GENOMIC DNA]</scope>
    <source>
        <strain evidence="2 3">YM53</strain>
    </source>
</reference>
<comment type="caution">
    <text evidence="2">The sequence shown here is derived from an EMBL/GenBank/DDBJ whole genome shotgun (WGS) entry which is preliminary data.</text>
</comment>